<dbReference type="OrthoDB" id="409543at2759"/>
<proteinExistence type="predicted"/>
<evidence type="ECO:0008006" key="3">
    <source>
        <dbReference type="Google" id="ProtNLM"/>
    </source>
</evidence>
<dbReference type="RefSeq" id="XP_040697294.1">
    <property type="nucleotide sequence ID" value="XM_040848197.1"/>
</dbReference>
<dbReference type="InterPro" id="IPR008441">
    <property type="entry name" value="AfumC-like_glycosyl_Trfase"/>
</dbReference>
<dbReference type="GeneID" id="63764270"/>
<dbReference type="AlphaFoldDB" id="A0A1L9T248"/>
<dbReference type="GO" id="GO:0016757">
    <property type="term" value="F:glycosyltransferase activity"/>
    <property type="evidence" value="ECO:0007669"/>
    <property type="project" value="InterPro"/>
</dbReference>
<accession>A0A1L9T248</accession>
<name>A0A1L9T248_9EURO</name>
<evidence type="ECO:0000313" key="1">
    <source>
        <dbReference type="EMBL" id="OJJ53488.1"/>
    </source>
</evidence>
<evidence type="ECO:0000313" key="2">
    <source>
        <dbReference type="Proteomes" id="UP000184356"/>
    </source>
</evidence>
<dbReference type="InterPro" id="IPR029044">
    <property type="entry name" value="Nucleotide-diphossugar_trans"/>
</dbReference>
<dbReference type="EMBL" id="KV878597">
    <property type="protein sequence ID" value="OJJ53488.1"/>
    <property type="molecule type" value="Genomic_DNA"/>
</dbReference>
<organism evidence="1 2">
    <name type="scientific">Aspergillus sydowii CBS 593.65</name>
    <dbReference type="NCBI Taxonomy" id="1036612"/>
    <lineage>
        <taxon>Eukaryota</taxon>
        <taxon>Fungi</taxon>
        <taxon>Dikarya</taxon>
        <taxon>Ascomycota</taxon>
        <taxon>Pezizomycotina</taxon>
        <taxon>Eurotiomycetes</taxon>
        <taxon>Eurotiomycetidae</taxon>
        <taxon>Eurotiales</taxon>
        <taxon>Aspergillaceae</taxon>
        <taxon>Aspergillus</taxon>
        <taxon>Aspergillus subgen. Nidulantes</taxon>
    </lineage>
</organism>
<dbReference type="Pfam" id="PF05704">
    <property type="entry name" value="Caps_synth"/>
    <property type="match status" value="1"/>
</dbReference>
<keyword evidence="2" id="KW-1185">Reference proteome</keyword>
<dbReference type="SUPFAM" id="SSF53448">
    <property type="entry name" value="Nucleotide-diphospho-sugar transferases"/>
    <property type="match status" value="1"/>
</dbReference>
<protein>
    <recommendedName>
        <fullName evidence="3">Capsule polysaccharide biosynthesis protein</fullName>
    </recommendedName>
</protein>
<sequence>MSTHAKYQIPKEFQDQLEPAEPLDTRSDEVILASLSEHRPVTSEKNIWAYWHAGIKAMPKWCQRNIVDWHRICGPSWTIRVLDTVPDSPNHALKFVPPEMLPETFVKGTMDGQYVGPHSADFLRGACLYLFGGVFMDVGIILIRSLDRICWSQLEDPSSPYNISVPWMCDTAMANTAMANHFVASRKADPFIKRWHELFIHVWKNRTNYQGMCENPLFAFMLNEGFSTSQERGFDWEWDVPPITVFEYITQVLVWIRLTMLEDAGDGFSGVDYAMKNVLWFDVLAENWGIESKIGFKGEDAFNLLATRLDADPESEEYKKAYAIVWHCLAQSSMQKVTHGKNLTKTLALGSLWDMEENGETYAKEGTFAELLRYGATRFRQTREGIAVVQIDRPKVTMRKGLYEP</sequence>
<gene>
    <name evidence="1" type="ORF">ASPSYDRAFT_50989</name>
</gene>
<dbReference type="Proteomes" id="UP000184356">
    <property type="component" value="Unassembled WGS sequence"/>
</dbReference>
<reference evidence="2" key="1">
    <citation type="journal article" date="2017" name="Genome Biol.">
        <title>Comparative genomics reveals high biological diversity and specific adaptations in the industrially and medically important fungal genus Aspergillus.</title>
        <authorList>
            <person name="de Vries R.P."/>
            <person name="Riley R."/>
            <person name="Wiebenga A."/>
            <person name="Aguilar-Osorio G."/>
            <person name="Amillis S."/>
            <person name="Uchima C.A."/>
            <person name="Anderluh G."/>
            <person name="Asadollahi M."/>
            <person name="Askin M."/>
            <person name="Barry K."/>
            <person name="Battaglia E."/>
            <person name="Bayram O."/>
            <person name="Benocci T."/>
            <person name="Braus-Stromeyer S.A."/>
            <person name="Caldana C."/>
            <person name="Canovas D."/>
            <person name="Cerqueira G.C."/>
            <person name="Chen F."/>
            <person name="Chen W."/>
            <person name="Choi C."/>
            <person name="Clum A."/>
            <person name="Dos Santos R.A."/>
            <person name="Damasio A.R."/>
            <person name="Diallinas G."/>
            <person name="Emri T."/>
            <person name="Fekete E."/>
            <person name="Flipphi M."/>
            <person name="Freyberg S."/>
            <person name="Gallo A."/>
            <person name="Gournas C."/>
            <person name="Habgood R."/>
            <person name="Hainaut M."/>
            <person name="Harispe M.L."/>
            <person name="Henrissat B."/>
            <person name="Hilden K.S."/>
            <person name="Hope R."/>
            <person name="Hossain A."/>
            <person name="Karabika E."/>
            <person name="Karaffa L."/>
            <person name="Karanyi Z."/>
            <person name="Krasevec N."/>
            <person name="Kuo A."/>
            <person name="Kusch H."/>
            <person name="LaButti K."/>
            <person name="Lagendijk E.L."/>
            <person name="Lapidus A."/>
            <person name="Levasseur A."/>
            <person name="Lindquist E."/>
            <person name="Lipzen A."/>
            <person name="Logrieco A.F."/>
            <person name="MacCabe A."/>
            <person name="Maekelae M.R."/>
            <person name="Malavazi I."/>
            <person name="Melin P."/>
            <person name="Meyer V."/>
            <person name="Mielnichuk N."/>
            <person name="Miskei M."/>
            <person name="Molnar A.P."/>
            <person name="Mule G."/>
            <person name="Ngan C.Y."/>
            <person name="Orejas M."/>
            <person name="Orosz E."/>
            <person name="Ouedraogo J.P."/>
            <person name="Overkamp K.M."/>
            <person name="Park H.-S."/>
            <person name="Perrone G."/>
            <person name="Piumi F."/>
            <person name="Punt P.J."/>
            <person name="Ram A.F."/>
            <person name="Ramon A."/>
            <person name="Rauscher S."/>
            <person name="Record E."/>
            <person name="Riano-Pachon D.M."/>
            <person name="Robert V."/>
            <person name="Roehrig J."/>
            <person name="Ruller R."/>
            <person name="Salamov A."/>
            <person name="Salih N.S."/>
            <person name="Samson R.A."/>
            <person name="Sandor E."/>
            <person name="Sanguinetti M."/>
            <person name="Schuetze T."/>
            <person name="Sepcic K."/>
            <person name="Shelest E."/>
            <person name="Sherlock G."/>
            <person name="Sophianopoulou V."/>
            <person name="Squina F.M."/>
            <person name="Sun H."/>
            <person name="Susca A."/>
            <person name="Todd R.B."/>
            <person name="Tsang A."/>
            <person name="Unkles S.E."/>
            <person name="van de Wiele N."/>
            <person name="van Rossen-Uffink D."/>
            <person name="Oliveira J.V."/>
            <person name="Vesth T.C."/>
            <person name="Visser J."/>
            <person name="Yu J.-H."/>
            <person name="Zhou M."/>
            <person name="Andersen M.R."/>
            <person name="Archer D.B."/>
            <person name="Baker S.E."/>
            <person name="Benoit I."/>
            <person name="Brakhage A.A."/>
            <person name="Braus G.H."/>
            <person name="Fischer R."/>
            <person name="Frisvad J.C."/>
            <person name="Goldman G.H."/>
            <person name="Houbraken J."/>
            <person name="Oakley B."/>
            <person name="Pocsi I."/>
            <person name="Scazzocchio C."/>
            <person name="Seiboth B."/>
            <person name="vanKuyk P.A."/>
            <person name="Wortman J."/>
            <person name="Dyer P.S."/>
            <person name="Grigoriev I.V."/>
        </authorList>
    </citation>
    <scope>NUCLEOTIDE SEQUENCE [LARGE SCALE GENOMIC DNA]</scope>
    <source>
        <strain evidence="2">CBS 593.65</strain>
    </source>
</reference>
<dbReference type="VEuPathDB" id="FungiDB:ASPSYDRAFT_50989"/>
<dbReference type="Gene3D" id="3.90.550.20">
    <property type="match status" value="1"/>
</dbReference>